<gene>
    <name evidence="1" type="ORF">HMPREF0539_2875</name>
</gene>
<dbReference type="EMBL" id="ACIZ01000113">
    <property type="protein sequence ID" value="EEN79011.1"/>
    <property type="molecule type" value="Genomic_DNA"/>
</dbReference>
<dbReference type="Proteomes" id="UP000004525">
    <property type="component" value="Unassembled WGS sequence"/>
</dbReference>
<accession>C2K140</accession>
<evidence type="ECO:0000313" key="1">
    <source>
        <dbReference type="EMBL" id="EEN79011.1"/>
    </source>
</evidence>
<name>C2K140_LACRM</name>
<keyword evidence="2" id="KW-1185">Reference proteome</keyword>
<dbReference type="HOGENOM" id="CLU_3235327_0_0_9"/>
<proteinExistence type="predicted"/>
<evidence type="ECO:0000313" key="2">
    <source>
        <dbReference type="Proteomes" id="UP000004525"/>
    </source>
</evidence>
<protein>
    <submittedName>
        <fullName evidence="1">Uncharacterized protein</fullName>
    </submittedName>
</protein>
<sequence length="43" mass="4826">MRDMAGFLSKINYPDHSTQKAATWLVRALLIKLSNKPTVKSGH</sequence>
<dbReference type="AlphaFoldDB" id="C2K140"/>
<organism evidence="1 2">
    <name type="scientific">Lacticaseibacillus rhamnosus (strain LMS2-1)</name>
    <dbReference type="NCBI Taxonomy" id="525361"/>
    <lineage>
        <taxon>Bacteria</taxon>
        <taxon>Bacillati</taxon>
        <taxon>Bacillota</taxon>
        <taxon>Bacilli</taxon>
        <taxon>Lactobacillales</taxon>
        <taxon>Lactobacillaceae</taxon>
        <taxon>Lacticaseibacillus</taxon>
    </lineage>
</organism>
<comment type="caution">
    <text evidence="1">The sequence shown here is derived from an EMBL/GenBank/DDBJ whole genome shotgun (WGS) entry which is preliminary data.</text>
</comment>
<reference evidence="1" key="1">
    <citation type="submission" date="2009-01" db="EMBL/GenBank/DDBJ databases">
        <authorList>
            <person name="Qin X."/>
            <person name="Bachman B."/>
            <person name="Battles P."/>
            <person name="Bell A."/>
            <person name="Bess C."/>
            <person name="Bickham C."/>
            <person name="Chaboub L."/>
            <person name="Chen D."/>
            <person name="Coyle M."/>
            <person name="Deiros D.R."/>
            <person name="Dinh H."/>
            <person name="Forbes L."/>
            <person name="Fowler G."/>
            <person name="Francisco L."/>
            <person name="Fu Q."/>
            <person name="Gubbala S."/>
            <person name="Hale W."/>
            <person name="Han Y."/>
            <person name="Hemphill L."/>
            <person name="Highlander S.K."/>
            <person name="Hirani K."/>
            <person name="Hogues M."/>
            <person name="Jackson L."/>
            <person name="Jakkamsetti A."/>
            <person name="Javaid M."/>
            <person name="Jiang H."/>
            <person name="Korchina V."/>
            <person name="Kovar C."/>
            <person name="Lara F."/>
            <person name="Lee S."/>
            <person name="Mata R."/>
            <person name="Mathew T."/>
            <person name="Moen C."/>
            <person name="Morales K."/>
            <person name="Munidasa M."/>
            <person name="Nazareth L."/>
            <person name="Ngo R."/>
            <person name="Nguyen L."/>
            <person name="Okwuonu G."/>
            <person name="Ongeri F."/>
            <person name="Patil S."/>
            <person name="Petrosino J."/>
            <person name="Pham C."/>
            <person name="Pham P."/>
            <person name="Pu L.-L."/>
            <person name="Puazo M."/>
            <person name="Raj R."/>
            <person name="Reid J."/>
            <person name="Rouhana J."/>
            <person name="Saada N."/>
            <person name="Shang Y."/>
            <person name="Simmons D."/>
            <person name="Thornton R."/>
            <person name="Warren J."/>
            <person name="Weissenberger G."/>
            <person name="Zhang J."/>
            <person name="Zhang L."/>
            <person name="Zhou C."/>
            <person name="Zhu D."/>
            <person name="Muzny D."/>
            <person name="Worley K."/>
            <person name="Gibbs R."/>
        </authorList>
    </citation>
    <scope>NUCLEOTIDE SEQUENCE [LARGE SCALE GENOMIC DNA]</scope>
    <source>
        <strain evidence="1">LMS2-1</strain>
    </source>
</reference>